<feature type="transmembrane region" description="Helical" evidence="7">
    <location>
        <begin position="119"/>
        <end position="141"/>
    </location>
</feature>
<dbReference type="PANTHER" id="PTHR43341">
    <property type="entry name" value="AMINO ACID PERMEASE"/>
    <property type="match status" value="1"/>
</dbReference>
<proteinExistence type="predicted"/>
<organism evidence="9 10">
    <name type="scientific">Cytospora chrysosperma</name>
    <name type="common">Cytospora canker fungus</name>
    <name type="synonym">Sphaeria chrysosperma</name>
    <dbReference type="NCBI Taxonomy" id="252740"/>
    <lineage>
        <taxon>Eukaryota</taxon>
        <taxon>Fungi</taxon>
        <taxon>Dikarya</taxon>
        <taxon>Ascomycota</taxon>
        <taxon>Pezizomycotina</taxon>
        <taxon>Sordariomycetes</taxon>
        <taxon>Sordariomycetidae</taxon>
        <taxon>Diaporthales</taxon>
        <taxon>Cytosporaceae</taxon>
        <taxon>Cytospora</taxon>
    </lineage>
</organism>
<evidence type="ECO:0000313" key="10">
    <source>
        <dbReference type="Proteomes" id="UP000284375"/>
    </source>
</evidence>
<dbReference type="InterPro" id="IPR004841">
    <property type="entry name" value="AA-permease/SLC12A_dom"/>
</dbReference>
<name>A0A423VRK2_CYTCH</name>
<feature type="transmembrane region" description="Helical" evidence="7">
    <location>
        <begin position="383"/>
        <end position="401"/>
    </location>
</feature>
<feature type="domain" description="Amino acid permease/ SLC12A" evidence="8">
    <location>
        <begin position="47"/>
        <end position="510"/>
    </location>
</feature>
<feature type="transmembrane region" description="Helical" evidence="7">
    <location>
        <begin position="50"/>
        <end position="72"/>
    </location>
</feature>
<feature type="transmembrane region" description="Helical" evidence="7">
    <location>
        <begin position="194"/>
        <end position="213"/>
    </location>
</feature>
<dbReference type="PANTHER" id="PTHR43341:SF36">
    <property type="entry name" value="PROLINE-SPECIFIC PERMEASE"/>
    <property type="match status" value="1"/>
</dbReference>
<dbReference type="Gene3D" id="1.20.1740.10">
    <property type="entry name" value="Amino acid/polyamine transporter I"/>
    <property type="match status" value="1"/>
</dbReference>
<feature type="transmembrane region" description="Helical" evidence="7">
    <location>
        <begin position="283"/>
        <end position="301"/>
    </location>
</feature>
<dbReference type="Proteomes" id="UP000284375">
    <property type="component" value="Unassembled WGS sequence"/>
</dbReference>
<dbReference type="OrthoDB" id="3900342at2759"/>
<evidence type="ECO:0000256" key="4">
    <source>
        <dbReference type="ARBA" id="ARBA00022970"/>
    </source>
</evidence>
<dbReference type="STRING" id="252740.A0A423VRK2"/>
<evidence type="ECO:0000259" key="8">
    <source>
        <dbReference type="Pfam" id="PF00324"/>
    </source>
</evidence>
<feature type="transmembrane region" description="Helical" evidence="7">
    <location>
        <begin position="483"/>
        <end position="501"/>
    </location>
</feature>
<feature type="transmembrane region" description="Helical" evidence="7">
    <location>
        <begin position="78"/>
        <end position="107"/>
    </location>
</feature>
<dbReference type="GO" id="GO:0016020">
    <property type="term" value="C:membrane"/>
    <property type="evidence" value="ECO:0007669"/>
    <property type="project" value="UniProtKB-SubCell"/>
</dbReference>
<evidence type="ECO:0000313" key="9">
    <source>
        <dbReference type="EMBL" id="ROV93559.1"/>
    </source>
</evidence>
<reference evidence="9 10" key="1">
    <citation type="submission" date="2015-09" db="EMBL/GenBank/DDBJ databases">
        <title>Host preference determinants of Valsa canker pathogens revealed by comparative genomics.</title>
        <authorList>
            <person name="Yin Z."/>
            <person name="Huang L."/>
        </authorList>
    </citation>
    <scope>NUCLEOTIDE SEQUENCE [LARGE SCALE GENOMIC DNA]</scope>
    <source>
        <strain evidence="9 10">YSFL</strain>
    </source>
</reference>
<keyword evidence="10" id="KW-1185">Reference proteome</keyword>
<dbReference type="PIRSF" id="PIRSF006060">
    <property type="entry name" value="AA_transporter"/>
    <property type="match status" value="1"/>
</dbReference>
<keyword evidence="6 7" id="KW-0472">Membrane</keyword>
<sequence length="551" mass="60754">MNREDKSPERWADQKDEEAGEVRILDTSTRNLIGSQDQLERGLKSRHIQFLALGGAWDSIGTGLFIGSGAILELGGPLALLLGYVVMMIFVWNIMNILAEIAVYLPLKGATIPYFVERFVEPSLAFAAGWNYWYAYAILFAAEASAGPLIIEYWDTPFPSAAWIAIILVVNLLLNIFAVKIFGEAEFWFASIKLITIIGLIIMGLCIMCGGAPDGKAIGFWYWQEHGPIKEYIVTGNTGRFLAFWAAFVKAGFAFITSPELIALAAGETIAPRRNIPKAAGRFIWRLAVFYGLGAFMIGSICPSTDPRLLSGASNASASPWVIGITLRGIPVLSHLINAAILTSAWSAGNAFLYSGSRILYAMALNGQAPAIFGRTGNLKSPYMAILATWAVGLLAFLSVSQTSSVVFNWFVNISTISGLIAWVICCITYLRFRKAMQFRGLLHTLPYKTHLQPYGTYAVMAVLVVLTLTNGFAVFFPDNWSVGDFLAAYITLPIFMALYVGHKLWFRTPWGKKVEDIDVITGVREMDALEAEDRPPVAKNWAQKVWYWVA</sequence>
<gene>
    <name evidence="9" type="ORF">VSDG_06814</name>
</gene>
<comment type="caution">
    <text evidence="9">The sequence shown here is derived from an EMBL/GenBank/DDBJ whole genome shotgun (WGS) entry which is preliminary data.</text>
</comment>
<feature type="transmembrane region" description="Helical" evidence="7">
    <location>
        <begin position="452"/>
        <end position="477"/>
    </location>
</feature>
<feature type="transmembrane region" description="Helical" evidence="7">
    <location>
        <begin position="321"/>
        <end position="348"/>
    </location>
</feature>
<evidence type="ECO:0000256" key="6">
    <source>
        <dbReference type="ARBA" id="ARBA00023136"/>
    </source>
</evidence>
<evidence type="ECO:0000256" key="3">
    <source>
        <dbReference type="ARBA" id="ARBA00022692"/>
    </source>
</evidence>
<dbReference type="FunFam" id="1.20.1740.10:FF:000006">
    <property type="entry name" value="General amino acid permease"/>
    <property type="match status" value="1"/>
</dbReference>
<evidence type="ECO:0000256" key="2">
    <source>
        <dbReference type="ARBA" id="ARBA00022448"/>
    </source>
</evidence>
<dbReference type="EMBL" id="LJZO01000032">
    <property type="protein sequence ID" value="ROV93559.1"/>
    <property type="molecule type" value="Genomic_DNA"/>
</dbReference>
<keyword evidence="5 7" id="KW-1133">Transmembrane helix</keyword>
<dbReference type="GO" id="GO:0015171">
    <property type="term" value="F:amino acid transmembrane transporter activity"/>
    <property type="evidence" value="ECO:0007669"/>
    <property type="project" value="TreeGrafter"/>
</dbReference>
<keyword evidence="2" id="KW-0813">Transport</keyword>
<feature type="transmembrane region" description="Helical" evidence="7">
    <location>
        <begin position="407"/>
        <end position="431"/>
    </location>
</feature>
<evidence type="ECO:0000256" key="1">
    <source>
        <dbReference type="ARBA" id="ARBA00004141"/>
    </source>
</evidence>
<keyword evidence="4" id="KW-0029">Amino-acid transport</keyword>
<evidence type="ECO:0000256" key="5">
    <source>
        <dbReference type="ARBA" id="ARBA00022989"/>
    </source>
</evidence>
<evidence type="ECO:0000256" key="7">
    <source>
        <dbReference type="SAM" id="Phobius"/>
    </source>
</evidence>
<comment type="subcellular location">
    <subcellularLocation>
        <location evidence="1">Membrane</location>
        <topology evidence="1">Multi-pass membrane protein</topology>
    </subcellularLocation>
</comment>
<dbReference type="InterPro" id="IPR050524">
    <property type="entry name" value="APC_YAT"/>
</dbReference>
<accession>A0A423VRK2</accession>
<dbReference type="AlphaFoldDB" id="A0A423VRK2"/>
<dbReference type="Pfam" id="PF00324">
    <property type="entry name" value="AA_permease"/>
    <property type="match status" value="1"/>
</dbReference>
<keyword evidence="3 7" id="KW-0812">Transmembrane</keyword>
<protein>
    <recommendedName>
        <fullName evidence="8">Amino acid permease/ SLC12A domain-containing protein</fullName>
    </recommendedName>
</protein>
<feature type="transmembrane region" description="Helical" evidence="7">
    <location>
        <begin position="242"/>
        <end position="262"/>
    </location>
</feature>
<feature type="transmembrane region" description="Helical" evidence="7">
    <location>
        <begin position="161"/>
        <end position="182"/>
    </location>
</feature>